<accession>A0A6C0IV55</accession>
<dbReference type="PANTHER" id="PTHR24198:SF165">
    <property type="entry name" value="ANKYRIN REPEAT-CONTAINING PROTEIN-RELATED"/>
    <property type="match status" value="1"/>
</dbReference>
<dbReference type="SUPFAM" id="SSF48403">
    <property type="entry name" value="Ankyrin repeat"/>
    <property type="match status" value="2"/>
</dbReference>
<evidence type="ECO:0000256" key="1">
    <source>
        <dbReference type="ARBA" id="ARBA00022737"/>
    </source>
</evidence>
<name>A0A6C0IV55_9ZZZZ</name>
<dbReference type="Pfam" id="PF12796">
    <property type="entry name" value="Ank_2"/>
    <property type="match status" value="2"/>
</dbReference>
<sequence>MENLFDLIKNQEYDKIIKILKENSDVEINIQDSFNNYFIEYVLDTGNIKLIKAILSKEILLDIIDMNGTTLLYNTIKLNKIEILKLLIESSNNTIGIKIIDKKDMRGRTPLHYCVIFNNIDAFHLILENNGDPYVSNKDGINIFFYCLKYNRNKMLLYLFKKYSNFNIKNSDGENLLQSAISYSNDEIINYLLDNTSINLNNQTTEYGTTILHLLTVNNKTELVKKIIKLGADITISDFIGNNLLHYSIIEQNDELINYYLDFNKINLNLTNLEGNTPLHMYLLEHKNINNKTLAILIKNSNLNIQNHKGDTALHLLFKLNLLDKFTDILVEKELNIFIQNYNGESIYDLYEDKSKLLILISESFYNNLITKKLIVDWEIKCSLIRENKLTEYTGKVDLNKLDKLKNRNDCINKIKDVILKENRSIPKNKNNNFDFDFDSGLVIDDCFFSGFPIDTLFGLVWLKKMYPQISLILDYPMSSSDNVVEYYNKMGIDFNYKLEFINIMILWINQKIFFPEYFDILVQKSIKEGATIIIIPIGIETTLGAHTNILFWDIKRNIIERFEPNGKNPPLGFDYNPNLLDIFILQKIKTFSEDITYLKPIDYLPIIGFQVIENLDNERCKKIGDPNGFCTVWCIWYCYQKLLNLEIPSKKLVEQLINNIKFEAKSFKIVIRNFSKNISSLRDQYLKKININIHDWVLTNYTEDDINKLEKIILKII</sequence>
<dbReference type="AlphaFoldDB" id="A0A6C0IV55"/>
<reference evidence="3" key="1">
    <citation type="journal article" date="2020" name="Nature">
        <title>Giant virus diversity and host interactions through global metagenomics.</title>
        <authorList>
            <person name="Schulz F."/>
            <person name="Roux S."/>
            <person name="Paez-Espino D."/>
            <person name="Jungbluth S."/>
            <person name="Walsh D.A."/>
            <person name="Denef V.J."/>
            <person name="McMahon K.D."/>
            <person name="Konstantinidis K.T."/>
            <person name="Eloe-Fadrosh E.A."/>
            <person name="Kyrpides N.C."/>
            <person name="Woyke T."/>
        </authorList>
    </citation>
    <scope>NUCLEOTIDE SEQUENCE</scope>
    <source>
        <strain evidence="3">GVMAG-M-3300024302-11</strain>
    </source>
</reference>
<dbReference type="PANTHER" id="PTHR24198">
    <property type="entry name" value="ANKYRIN REPEAT AND PROTEIN KINASE DOMAIN-CONTAINING PROTEIN"/>
    <property type="match status" value="1"/>
</dbReference>
<dbReference type="InterPro" id="IPR002110">
    <property type="entry name" value="Ankyrin_rpt"/>
</dbReference>
<organism evidence="3">
    <name type="scientific">viral metagenome</name>
    <dbReference type="NCBI Taxonomy" id="1070528"/>
    <lineage>
        <taxon>unclassified sequences</taxon>
        <taxon>metagenomes</taxon>
        <taxon>organismal metagenomes</taxon>
    </lineage>
</organism>
<dbReference type="InterPro" id="IPR036770">
    <property type="entry name" value="Ankyrin_rpt-contain_sf"/>
</dbReference>
<protein>
    <submittedName>
        <fullName evidence="3">Uncharacterized protein</fullName>
    </submittedName>
</protein>
<dbReference type="EMBL" id="MN740258">
    <property type="protein sequence ID" value="QHT96529.1"/>
    <property type="molecule type" value="Genomic_DNA"/>
</dbReference>
<dbReference type="Gene3D" id="1.25.40.20">
    <property type="entry name" value="Ankyrin repeat-containing domain"/>
    <property type="match status" value="2"/>
</dbReference>
<proteinExistence type="predicted"/>
<dbReference type="PROSITE" id="PS50297">
    <property type="entry name" value="ANK_REP_REGION"/>
    <property type="match status" value="2"/>
</dbReference>
<evidence type="ECO:0000313" key="3">
    <source>
        <dbReference type="EMBL" id="QHT96529.1"/>
    </source>
</evidence>
<dbReference type="PROSITE" id="PS50088">
    <property type="entry name" value="ANK_REPEAT"/>
    <property type="match status" value="2"/>
</dbReference>
<keyword evidence="1" id="KW-0677">Repeat</keyword>
<dbReference type="SMART" id="SM00248">
    <property type="entry name" value="ANK"/>
    <property type="match status" value="9"/>
</dbReference>
<evidence type="ECO:0000256" key="2">
    <source>
        <dbReference type="ARBA" id="ARBA00023043"/>
    </source>
</evidence>
<keyword evidence="2" id="KW-0040">ANK repeat</keyword>